<evidence type="ECO:0000256" key="1">
    <source>
        <dbReference type="ARBA" id="ARBA00022490"/>
    </source>
</evidence>
<dbReference type="PANTHER" id="PTHR43654">
    <property type="entry name" value="GLUTAMATE 5-KINASE"/>
    <property type="match status" value="1"/>
</dbReference>
<dbReference type="GO" id="GO:0055129">
    <property type="term" value="P:L-proline biosynthetic process"/>
    <property type="evidence" value="ECO:0007669"/>
    <property type="project" value="UniProtKB-UniRule"/>
</dbReference>
<comment type="subcellular location">
    <subcellularLocation>
        <location evidence="8">Cytoplasm</location>
    </subcellularLocation>
</comment>
<protein>
    <recommendedName>
        <fullName evidence="8">Glutamate 5-kinase</fullName>
        <ecNumber evidence="8">2.7.2.11</ecNumber>
    </recommendedName>
    <alternativeName>
        <fullName evidence="8">Gamma-glutamyl kinase</fullName>
        <shortName evidence="8">GK</shortName>
    </alternativeName>
</protein>
<dbReference type="AlphaFoldDB" id="A0A411HID9"/>
<comment type="catalytic activity">
    <reaction evidence="8">
        <text>L-glutamate + ATP = L-glutamyl 5-phosphate + ADP</text>
        <dbReference type="Rhea" id="RHEA:14877"/>
        <dbReference type="ChEBI" id="CHEBI:29985"/>
        <dbReference type="ChEBI" id="CHEBI:30616"/>
        <dbReference type="ChEBI" id="CHEBI:58274"/>
        <dbReference type="ChEBI" id="CHEBI:456216"/>
        <dbReference type="EC" id="2.7.2.11"/>
    </reaction>
</comment>
<evidence type="ECO:0000256" key="4">
    <source>
        <dbReference type="ARBA" id="ARBA00022679"/>
    </source>
</evidence>
<feature type="binding site" evidence="8">
    <location>
        <begin position="179"/>
        <end position="180"/>
    </location>
    <ligand>
        <name>ATP</name>
        <dbReference type="ChEBI" id="CHEBI:30616"/>
    </ligand>
</feature>
<comment type="function">
    <text evidence="8">Catalyzes the transfer of a phosphate group to glutamate to form L-glutamate 5-phosphate.</text>
</comment>
<dbReference type="SMART" id="SM00359">
    <property type="entry name" value="PUA"/>
    <property type="match status" value="1"/>
</dbReference>
<dbReference type="SUPFAM" id="SSF53633">
    <property type="entry name" value="Carbamate kinase-like"/>
    <property type="match status" value="1"/>
</dbReference>
<feature type="binding site" evidence="8">
    <location>
        <position position="147"/>
    </location>
    <ligand>
        <name>substrate</name>
    </ligand>
</feature>
<dbReference type="InterPro" id="IPR001057">
    <property type="entry name" value="Glu/AcGlu_kinase"/>
</dbReference>
<keyword evidence="5 8" id="KW-0547">Nucleotide-binding</keyword>
<accession>A0A411HID9</accession>
<dbReference type="CDD" id="cd21157">
    <property type="entry name" value="PUA_G5K"/>
    <property type="match status" value="1"/>
</dbReference>
<reference evidence="10 11" key="1">
    <citation type="submission" date="2019-01" db="EMBL/GenBank/DDBJ databases">
        <title>Pseudolysobacter antarctica gen. nov., sp. nov., isolated from Fildes Peninsula, Antarctica.</title>
        <authorList>
            <person name="Wei Z."/>
            <person name="Peng F."/>
        </authorList>
    </citation>
    <scope>NUCLEOTIDE SEQUENCE [LARGE SCALE GENOMIC DNA]</scope>
    <source>
        <strain evidence="10 11">AQ6-296</strain>
    </source>
</reference>
<evidence type="ECO:0000256" key="5">
    <source>
        <dbReference type="ARBA" id="ARBA00022741"/>
    </source>
</evidence>
<keyword evidence="3 8" id="KW-0641">Proline biosynthesis</keyword>
<feature type="binding site" evidence="8">
    <location>
        <begin position="221"/>
        <end position="227"/>
    </location>
    <ligand>
        <name>ATP</name>
        <dbReference type="ChEBI" id="CHEBI:30616"/>
    </ligand>
</feature>
<evidence type="ECO:0000259" key="9">
    <source>
        <dbReference type="SMART" id="SM00359"/>
    </source>
</evidence>
<dbReference type="GO" id="GO:0004349">
    <property type="term" value="F:glutamate 5-kinase activity"/>
    <property type="evidence" value="ECO:0007669"/>
    <property type="project" value="UniProtKB-UniRule"/>
</dbReference>
<feature type="binding site" evidence="8">
    <location>
        <position position="22"/>
    </location>
    <ligand>
        <name>ATP</name>
        <dbReference type="ChEBI" id="CHEBI:30616"/>
    </ligand>
</feature>
<evidence type="ECO:0000256" key="7">
    <source>
        <dbReference type="ARBA" id="ARBA00022840"/>
    </source>
</evidence>
<evidence type="ECO:0000313" key="10">
    <source>
        <dbReference type="EMBL" id="QBB70263.1"/>
    </source>
</evidence>
<dbReference type="EMBL" id="CP035704">
    <property type="protein sequence ID" value="QBB70263.1"/>
    <property type="molecule type" value="Genomic_DNA"/>
</dbReference>
<dbReference type="GO" id="GO:0005524">
    <property type="term" value="F:ATP binding"/>
    <property type="evidence" value="ECO:0007669"/>
    <property type="project" value="UniProtKB-KW"/>
</dbReference>
<dbReference type="PRINTS" id="PR00474">
    <property type="entry name" value="GLU5KINASE"/>
</dbReference>
<dbReference type="Pfam" id="PF00696">
    <property type="entry name" value="AA_kinase"/>
    <property type="match status" value="1"/>
</dbReference>
<dbReference type="GO" id="GO:0005829">
    <property type="term" value="C:cytosol"/>
    <property type="evidence" value="ECO:0007669"/>
    <property type="project" value="TreeGrafter"/>
</dbReference>
<dbReference type="InterPro" id="IPR001048">
    <property type="entry name" value="Asp/Glu/Uridylate_kinase"/>
</dbReference>
<keyword evidence="1 8" id="KW-0963">Cytoplasm</keyword>
<keyword evidence="7 8" id="KW-0067">ATP-binding</keyword>
<dbReference type="PROSITE" id="PS00902">
    <property type="entry name" value="GLUTAMATE_5_KINASE"/>
    <property type="match status" value="1"/>
</dbReference>
<dbReference type="InterPro" id="IPR015947">
    <property type="entry name" value="PUA-like_sf"/>
</dbReference>
<dbReference type="Pfam" id="PF01472">
    <property type="entry name" value="PUA"/>
    <property type="match status" value="1"/>
</dbReference>
<dbReference type="EC" id="2.7.2.11" evidence="8"/>
<feature type="domain" description="PUA" evidence="9">
    <location>
        <begin position="287"/>
        <end position="373"/>
    </location>
</feature>
<gene>
    <name evidence="8 10" type="primary">proB</name>
    <name evidence="10" type="ORF">ELE36_07745</name>
</gene>
<dbReference type="PIRSF" id="PIRSF000729">
    <property type="entry name" value="GK"/>
    <property type="match status" value="1"/>
</dbReference>
<feature type="binding site" evidence="8">
    <location>
        <position position="159"/>
    </location>
    <ligand>
        <name>substrate</name>
    </ligand>
</feature>
<dbReference type="InterPro" id="IPR036974">
    <property type="entry name" value="PUA_sf"/>
</dbReference>
<dbReference type="RefSeq" id="WP_129832522.1">
    <property type="nucleotide sequence ID" value="NZ_CP035704.1"/>
</dbReference>
<evidence type="ECO:0000256" key="3">
    <source>
        <dbReference type="ARBA" id="ARBA00022650"/>
    </source>
</evidence>
<name>A0A411HID9_9GAMM</name>
<keyword evidence="6 8" id="KW-0418">Kinase</keyword>
<dbReference type="InterPro" id="IPR002478">
    <property type="entry name" value="PUA"/>
</dbReference>
<dbReference type="InterPro" id="IPR036393">
    <property type="entry name" value="AceGlu_kinase-like_sf"/>
</dbReference>
<dbReference type="FunFam" id="3.40.1160.10:FF:000018">
    <property type="entry name" value="Glutamate 5-kinase"/>
    <property type="match status" value="1"/>
</dbReference>
<dbReference type="NCBIfam" id="TIGR01027">
    <property type="entry name" value="proB"/>
    <property type="match status" value="1"/>
</dbReference>
<dbReference type="InterPro" id="IPR011529">
    <property type="entry name" value="Glu_5kinase"/>
</dbReference>
<keyword evidence="2 8" id="KW-0028">Amino-acid biosynthesis</keyword>
<dbReference type="Gene3D" id="2.30.130.10">
    <property type="entry name" value="PUA domain"/>
    <property type="match status" value="1"/>
</dbReference>
<keyword evidence="4 8" id="KW-0808">Transferase</keyword>
<dbReference type="PANTHER" id="PTHR43654:SF1">
    <property type="entry name" value="ISOPENTENYL PHOSPHATE KINASE"/>
    <property type="match status" value="1"/>
</dbReference>
<evidence type="ECO:0000256" key="2">
    <source>
        <dbReference type="ARBA" id="ARBA00022605"/>
    </source>
</evidence>
<evidence type="ECO:0000256" key="6">
    <source>
        <dbReference type="ARBA" id="ARBA00022777"/>
    </source>
</evidence>
<proteinExistence type="inferred from homology"/>
<dbReference type="PROSITE" id="PS50890">
    <property type="entry name" value="PUA"/>
    <property type="match status" value="1"/>
</dbReference>
<dbReference type="HAMAP" id="MF_00456">
    <property type="entry name" value="ProB"/>
    <property type="match status" value="1"/>
</dbReference>
<comment type="pathway">
    <text evidence="8">Amino-acid biosynthesis; L-proline biosynthesis; L-glutamate 5-semialdehyde from L-glutamate: step 1/2.</text>
</comment>
<dbReference type="OrthoDB" id="9804434at2"/>
<dbReference type="InterPro" id="IPR005715">
    <property type="entry name" value="Glu_5kinase/COase_Synthase"/>
</dbReference>
<dbReference type="CDD" id="cd04242">
    <property type="entry name" value="AAK_G5K_ProB"/>
    <property type="match status" value="1"/>
</dbReference>
<dbReference type="KEGG" id="xbc:ELE36_07745"/>
<evidence type="ECO:0000256" key="8">
    <source>
        <dbReference type="HAMAP-Rule" id="MF_00456"/>
    </source>
</evidence>
<dbReference type="SUPFAM" id="SSF88697">
    <property type="entry name" value="PUA domain-like"/>
    <property type="match status" value="1"/>
</dbReference>
<dbReference type="Gene3D" id="3.40.1160.10">
    <property type="entry name" value="Acetylglutamate kinase-like"/>
    <property type="match status" value="2"/>
</dbReference>
<feature type="binding site" evidence="8">
    <location>
        <position position="62"/>
    </location>
    <ligand>
        <name>substrate</name>
    </ligand>
</feature>
<dbReference type="InterPro" id="IPR041739">
    <property type="entry name" value="G5K_ProB"/>
</dbReference>
<dbReference type="UniPathway" id="UPA00098">
    <property type="reaction ID" value="UER00359"/>
</dbReference>
<dbReference type="FunFam" id="2.30.130.10:FF:000007">
    <property type="entry name" value="Glutamate 5-kinase"/>
    <property type="match status" value="1"/>
</dbReference>
<evidence type="ECO:0000313" key="11">
    <source>
        <dbReference type="Proteomes" id="UP000291562"/>
    </source>
</evidence>
<sequence>MNIVPTPMSEQALPPWRRCVLKVGSSLLAASDGGLSTRYALGIAQFIAACHADGKQVVLVSSGAVAGGRAILRERGAEATTLAARQALAAVGQTKMIALWQRFFDRPTAQILLTHDDLRNRRRYLNARATLRELLRLDVLPVVNENDSVAVEELKLGDNDNLAAIVAALVDADVLLIATDIDGLYSANPRTDPNAQPIADVAAITPQILAMAGGAGSISGTGGMRTKLEAAAKAAAAGIDTVLFNGTDAQCLRLLAQDRLRGTRIRASGTHLQARKYWLRHAPAEVGGIVVDAGAARALAAGGASLLPGGIVAAEGEFKRGDMVEIYLRDEHTQQVIARGISQYAASEIRRIAGKHTREIETLLGYSYGDSVVHRDDLVACDPAPSASMLK</sequence>
<comment type="similarity">
    <text evidence="8">Belongs to the glutamate 5-kinase family.</text>
</comment>
<keyword evidence="11" id="KW-1185">Reference proteome</keyword>
<dbReference type="GO" id="GO:0003723">
    <property type="term" value="F:RNA binding"/>
    <property type="evidence" value="ECO:0007669"/>
    <property type="project" value="InterPro"/>
</dbReference>
<dbReference type="Proteomes" id="UP000291562">
    <property type="component" value="Chromosome"/>
</dbReference>
<organism evidence="10 11">
    <name type="scientific">Pseudolysobacter antarcticus</name>
    <dbReference type="NCBI Taxonomy" id="2511995"/>
    <lineage>
        <taxon>Bacteria</taxon>
        <taxon>Pseudomonadati</taxon>
        <taxon>Pseudomonadota</taxon>
        <taxon>Gammaproteobacteria</taxon>
        <taxon>Lysobacterales</taxon>
        <taxon>Rhodanobacteraceae</taxon>
        <taxon>Pseudolysobacter</taxon>
    </lineage>
</organism>
<dbReference type="InterPro" id="IPR019797">
    <property type="entry name" value="Glutamate_5-kinase_CS"/>
</dbReference>